<keyword evidence="3" id="KW-1185">Reference proteome</keyword>
<dbReference type="AlphaFoldDB" id="A0A0N0RYC0"/>
<protein>
    <submittedName>
        <fullName evidence="2">Uncharacterized protein</fullName>
    </submittedName>
</protein>
<name>A0A0N0RYC0_9EURO</name>
<feature type="transmembrane region" description="Helical" evidence="1">
    <location>
        <begin position="54"/>
        <end position="78"/>
    </location>
</feature>
<gene>
    <name evidence="2" type="ORF">ACN38_g8256</name>
</gene>
<reference evidence="2 3" key="1">
    <citation type="submission" date="2015-08" db="EMBL/GenBank/DDBJ databases">
        <title>Genome sequencing of Penicillium nordicum.</title>
        <authorList>
            <person name="Nguyen H.D."/>
            <person name="Seifert K.A."/>
        </authorList>
    </citation>
    <scope>NUCLEOTIDE SEQUENCE [LARGE SCALE GENOMIC DNA]</scope>
    <source>
        <strain evidence="2 3">DAOMC 185683</strain>
    </source>
</reference>
<dbReference type="Proteomes" id="UP000037696">
    <property type="component" value="Unassembled WGS sequence"/>
</dbReference>
<dbReference type="EMBL" id="LHQQ01000148">
    <property type="protein sequence ID" value="KOS40903.1"/>
    <property type="molecule type" value="Genomic_DNA"/>
</dbReference>
<sequence>MLSHVDMWTCGHKLLVLYSNDAQTPPLSLSFSPPSFCALILPLPTKTKTNPFTFAFNIPSFLSFLFFFFFLILLLFFFSSSPAFPT</sequence>
<accession>A0A0N0RYC0</accession>
<organism evidence="2 3">
    <name type="scientific">Penicillium nordicum</name>
    <dbReference type="NCBI Taxonomy" id="229535"/>
    <lineage>
        <taxon>Eukaryota</taxon>
        <taxon>Fungi</taxon>
        <taxon>Dikarya</taxon>
        <taxon>Ascomycota</taxon>
        <taxon>Pezizomycotina</taxon>
        <taxon>Eurotiomycetes</taxon>
        <taxon>Eurotiomycetidae</taxon>
        <taxon>Eurotiales</taxon>
        <taxon>Aspergillaceae</taxon>
        <taxon>Penicillium</taxon>
    </lineage>
</organism>
<keyword evidence="1" id="KW-1133">Transmembrane helix</keyword>
<evidence type="ECO:0000256" key="1">
    <source>
        <dbReference type="SAM" id="Phobius"/>
    </source>
</evidence>
<proteinExistence type="predicted"/>
<comment type="caution">
    <text evidence="2">The sequence shown here is derived from an EMBL/GenBank/DDBJ whole genome shotgun (WGS) entry which is preliminary data.</text>
</comment>
<evidence type="ECO:0000313" key="3">
    <source>
        <dbReference type="Proteomes" id="UP000037696"/>
    </source>
</evidence>
<keyword evidence="1" id="KW-0472">Membrane</keyword>
<evidence type="ECO:0000313" key="2">
    <source>
        <dbReference type="EMBL" id="KOS40903.1"/>
    </source>
</evidence>
<keyword evidence="1" id="KW-0812">Transmembrane</keyword>